<evidence type="ECO:0000313" key="1">
    <source>
        <dbReference type="EMBL" id="MPM93892.1"/>
    </source>
</evidence>
<organism evidence="1">
    <name type="scientific">bioreactor metagenome</name>
    <dbReference type="NCBI Taxonomy" id="1076179"/>
    <lineage>
        <taxon>unclassified sequences</taxon>
        <taxon>metagenomes</taxon>
        <taxon>ecological metagenomes</taxon>
    </lineage>
</organism>
<protein>
    <submittedName>
        <fullName evidence="1">Uncharacterized protein</fullName>
    </submittedName>
</protein>
<dbReference type="EMBL" id="VSSQ01040600">
    <property type="protein sequence ID" value="MPM93892.1"/>
    <property type="molecule type" value="Genomic_DNA"/>
</dbReference>
<proteinExistence type="predicted"/>
<reference evidence="1" key="1">
    <citation type="submission" date="2019-08" db="EMBL/GenBank/DDBJ databases">
        <authorList>
            <person name="Kucharzyk K."/>
            <person name="Murdoch R.W."/>
            <person name="Higgins S."/>
            <person name="Loffler F."/>
        </authorList>
    </citation>
    <scope>NUCLEOTIDE SEQUENCE</scope>
</reference>
<accession>A0A645DZY1</accession>
<comment type="caution">
    <text evidence="1">The sequence shown here is derived from an EMBL/GenBank/DDBJ whole genome shotgun (WGS) entry which is preliminary data.</text>
</comment>
<gene>
    <name evidence="1" type="ORF">SDC9_141034</name>
</gene>
<dbReference type="AlphaFoldDB" id="A0A645DZY1"/>
<name>A0A645DZY1_9ZZZZ</name>
<sequence length="126" mass="14485">MRKPRFSRLEIGRRTLGEDGGSRSVEQLFKMARRLRQRPKAAFAVDLVKELSQIEAVGVHHDALHQIADEDHLIFKAIPFLQLGLFLVQYLEQRGPDIAAARQCDIIYHCVPSIIINCEYNFRIIS</sequence>